<keyword evidence="2" id="KW-0378">Hydrolase</keyword>
<dbReference type="RefSeq" id="WP_184092364.1">
    <property type="nucleotide sequence ID" value="NZ_AP023367.1"/>
</dbReference>
<protein>
    <submittedName>
        <fullName evidence="2">NUDIX hydrolase</fullName>
    </submittedName>
</protein>
<dbReference type="InterPro" id="IPR000086">
    <property type="entry name" value="NUDIX_hydrolase_dom"/>
</dbReference>
<accession>A0A6S6R1L2</accession>
<comment type="similarity">
    <text evidence="1">Belongs to the Nudix hydrolase family.</text>
</comment>
<gene>
    <name evidence="2" type="ORF">acsn021_35450</name>
</gene>
<dbReference type="CDD" id="cd03674">
    <property type="entry name" value="NUDIX_Hydrolase"/>
    <property type="match status" value="1"/>
</dbReference>
<dbReference type="PANTHER" id="PTHR43736">
    <property type="entry name" value="ADP-RIBOSE PYROPHOSPHATASE"/>
    <property type="match status" value="1"/>
</dbReference>
<dbReference type="Gene3D" id="3.90.79.10">
    <property type="entry name" value="Nucleoside Triphosphate Pyrophosphohydrolase"/>
    <property type="match status" value="1"/>
</dbReference>
<dbReference type="KEGG" id="acel:acsn021_35450"/>
<sequence length="189" mass="22026">MEKSLYQRIDAYKPWNEQEEKDKRGILNFIGLYDNCLLRDNEIAHITSSAWIVNKERTKVLMVYHNLYDSWAWTGGHADGESDLLKVAIKEAREETGIVSITPVMEEIFSLETLCVNGHMKRGCYVSSHLHMNVTYLLEGDEMEQLKVKADENSGVQWVKMNECIAITSEVWMRDIYDKLNQKLSLYER</sequence>
<reference evidence="2 3" key="1">
    <citation type="journal article" date="2016" name="Int. J. Syst. Evol. Microbiol.">
        <title>Descriptions of Anaerotaenia torta gen. nov., sp. nov. and Anaerocolumna cellulosilytica gen. nov., sp. nov. isolated from a methanogenic reactor of cattle waste.</title>
        <authorList>
            <person name="Uek A."/>
            <person name="Ohtaki Y."/>
            <person name="Kaku N."/>
            <person name="Ueki K."/>
        </authorList>
    </citation>
    <scope>NUCLEOTIDE SEQUENCE [LARGE SCALE GENOMIC DNA]</scope>
    <source>
        <strain evidence="2 3">SN021</strain>
    </source>
</reference>
<organism evidence="2 3">
    <name type="scientific">Anaerocolumna cellulosilytica</name>
    <dbReference type="NCBI Taxonomy" id="433286"/>
    <lineage>
        <taxon>Bacteria</taxon>
        <taxon>Bacillati</taxon>
        <taxon>Bacillota</taxon>
        <taxon>Clostridia</taxon>
        <taxon>Lachnospirales</taxon>
        <taxon>Lachnospiraceae</taxon>
        <taxon>Anaerocolumna</taxon>
    </lineage>
</organism>
<dbReference type="EMBL" id="AP023367">
    <property type="protein sequence ID" value="BCJ95976.1"/>
    <property type="molecule type" value="Genomic_DNA"/>
</dbReference>
<dbReference type="PROSITE" id="PS51462">
    <property type="entry name" value="NUDIX"/>
    <property type="match status" value="1"/>
</dbReference>
<dbReference type="Proteomes" id="UP000515561">
    <property type="component" value="Chromosome"/>
</dbReference>
<dbReference type="Pfam" id="PF00293">
    <property type="entry name" value="NUDIX"/>
    <property type="match status" value="1"/>
</dbReference>
<dbReference type="GO" id="GO:0016787">
    <property type="term" value="F:hydrolase activity"/>
    <property type="evidence" value="ECO:0007669"/>
    <property type="project" value="UniProtKB-KW"/>
</dbReference>
<dbReference type="InterPro" id="IPR015797">
    <property type="entry name" value="NUDIX_hydrolase-like_dom_sf"/>
</dbReference>
<evidence type="ECO:0000313" key="3">
    <source>
        <dbReference type="Proteomes" id="UP000515561"/>
    </source>
</evidence>
<name>A0A6S6R1L2_9FIRM</name>
<evidence type="ECO:0000256" key="1">
    <source>
        <dbReference type="ARBA" id="ARBA00005582"/>
    </source>
</evidence>
<proteinExistence type="inferred from homology"/>
<dbReference type="SUPFAM" id="SSF55811">
    <property type="entry name" value="Nudix"/>
    <property type="match status" value="1"/>
</dbReference>
<dbReference type="AlphaFoldDB" id="A0A6S6R1L2"/>
<evidence type="ECO:0000313" key="2">
    <source>
        <dbReference type="EMBL" id="BCJ95976.1"/>
    </source>
</evidence>
<keyword evidence="3" id="KW-1185">Reference proteome</keyword>
<dbReference type="PANTHER" id="PTHR43736:SF1">
    <property type="entry name" value="DIHYDRONEOPTERIN TRIPHOSPHATE DIPHOSPHATASE"/>
    <property type="match status" value="1"/>
</dbReference>